<feature type="compositionally biased region" description="Basic and acidic residues" evidence="1">
    <location>
        <begin position="46"/>
        <end position="58"/>
    </location>
</feature>
<protein>
    <submittedName>
        <fullName evidence="2">Uncharacterized protein</fullName>
    </submittedName>
</protein>
<sequence length="98" mass="10883">MKTIEKARACHGFARNDPSTSENWKLANIVGSQLLECRHDHRTEIRQGHLEEDAERTSRAHLPRTNDLAHGPVLSTLRQCAVCGAALSVCACRTVSMF</sequence>
<organism evidence="2">
    <name type="scientific">marine sediment metagenome</name>
    <dbReference type="NCBI Taxonomy" id="412755"/>
    <lineage>
        <taxon>unclassified sequences</taxon>
        <taxon>metagenomes</taxon>
        <taxon>ecological metagenomes</taxon>
    </lineage>
</organism>
<name>A0A0F9TKJ8_9ZZZZ</name>
<accession>A0A0F9TKJ8</accession>
<comment type="caution">
    <text evidence="2">The sequence shown here is derived from an EMBL/GenBank/DDBJ whole genome shotgun (WGS) entry which is preliminary data.</text>
</comment>
<gene>
    <name evidence="2" type="ORF">LCGC14_0381410</name>
</gene>
<dbReference type="EMBL" id="LAZR01000311">
    <property type="protein sequence ID" value="KKN75397.1"/>
    <property type="molecule type" value="Genomic_DNA"/>
</dbReference>
<dbReference type="AlphaFoldDB" id="A0A0F9TKJ8"/>
<feature type="region of interest" description="Disordered" evidence="1">
    <location>
        <begin position="46"/>
        <end position="68"/>
    </location>
</feature>
<evidence type="ECO:0000256" key="1">
    <source>
        <dbReference type="SAM" id="MobiDB-lite"/>
    </source>
</evidence>
<reference evidence="2" key="1">
    <citation type="journal article" date="2015" name="Nature">
        <title>Complex archaea that bridge the gap between prokaryotes and eukaryotes.</title>
        <authorList>
            <person name="Spang A."/>
            <person name="Saw J.H."/>
            <person name="Jorgensen S.L."/>
            <person name="Zaremba-Niedzwiedzka K."/>
            <person name="Martijn J."/>
            <person name="Lind A.E."/>
            <person name="van Eijk R."/>
            <person name="Schleper C."/>
            <person name="Guy L."/>
            <person name="Ettema T.J."/>
        </authorList>
    </citation>
    <scope>NUCLEOTIDE SEQUENCE</scope>
</reference>
<evidence type="ECO:0000313" key="2">
    <source>
        <dbReference type="EMBL" id="KKN75397.1"/>
    </source>
</evidence>
<proteinExistence type="predicted"/>